<evidence type="ECO:0000256" key="8">
    <source>
        <dbReference type="ARBA" id="ARBA00022801"/>
    </source>
</evidence>
<evidence type="ECO:0000259" key="12">
    <source>
        <dbReference type="Pfam" id="PF00905"/>
    </source>
</evidence>
<evidence type="ECO:0000256" key="6">
    <source>
        <dbReference type="ARBA" id="ARBA00022676"/>
    </source>
</evidence>
<feature type="domain" description="Penicillin-binding protein transpeptidase" evidence="12">
    <location>
        <begin position="304"/>
        <end position="513"/>
    </location>
</feature>
<dbReference type="PANTHER" id="PTHR32282:SF15">
    <property type="entry name" value="PENICILLIN-BINDING PROTEIN 1C"/>
    <property type="match status" value="1"/>
</dbReference>
<dbReference type="PANTHER" id="PTHR32282">
    <property type="entry name" value="BINDING PROTEIN TRANSPEPTIDASE, PUTATIVE-RELATED"/>
    <property type="match status" value="1"/>
</dbReference>
<keyword evidence="5" id="KW-0645">Protease</keyword>
<evidence type="ECO:0000256" key="11">
    <source>
        <dbReference type="ARBA" id="ARBA00049902"/>
    </source>
</evidence>
<evidence type="ECO:0000313" key="16">
    <source>
        <dbReference type="Proteomes" id="UP001269144"/>
    </source>
</evidence>
<evidence type="ECO:0000256" key="5">
    <source>
        <dbReference type="ARBA" id="ARBA00022670"/>
    </source>
</evidence>
<evidence type="ECO:0000256" key="4">
    <source>
        <dbReference type="ARBA" id="ARBA00022645"/>
    </source>
</evidence>
<evidence type="ECO:0000256" key="1">
    <source>
        <dbReference type="ARBA" id="ARBA00004752"/>
    </source>
</evidence>
<evidence type="ECO:0000256" key="7">
    <source>
        <dbReference type="ARBA" id="ARBA00022679"/>
    </source>
</evidence>
<dbReference type="InterPro" id="IPR009647">
    <property type="entry name" value="PBP_C"/>
</dbReference>
<dbReference type="SUPFAM" id="SSF56601">
    <property type="entry name" value="beta-lactamase/transpeptidase-like"/>
    <property type="match status" value="1"/>
</dbReference>
<dbReference type="InterPro" id="IPR001460">
    <property type="entry name" value="PCN-bd_Tpept"/>
</dbReference>
<evidence type="ECO:0000256" key="9">
    <source>
        <dbReference type="ARBA" id="ARBA00023268"/>
    </source>
</evidence>
<comment type="similarity">
    <text evidence="3">In the N-terminal section; belongs to the glycosyltransferase 51 family.</text>
</comment>
<reference evidence="16" key="1">
    <citation type="submission" date="2023-07" db="EMBL/GenBank/DDBJ databases">
        <title>Paracoccus sp. MBLB3053 whole genome sequence.</title>
        <authorList>
            <person name="Hwang C.Y."/>
            <person name="Cho E.-S."/>
            <person name="Seo M.-J."/>
        </authorList>
    </citation>
    <scope>NUCLEOTIDE SEQUENCE [LARGE SCALE GENOMIC DNA]</scope>
    <source>
        <strain evidence="16">MBLB3053</strain>
    </source>
</reference>
<keyword evidence="8" id="KW-0378">Hydrolase</keyword>
<comment type="similarity">
    <text evidence="2">In the C-terminal section; belongs to the transpeptidase family.</text>
</comment>
<dbReference type="EC" id="2.4.99.28" evidence="10"/>
<dbReference type="InterPro" id="IPR001264">
    <property type="entry name" value="Glyco_trans_51"/>
</dbReference>
<dbReference type="InterPro" id="IPR050396">
    <property type="entry name" value="Glycosyltr_51/Transpeptidase"/>
</dbReference>
<keyword evidence="9" id="KW-0511">Multifunctional enzyme</keyword>
<name>A0ABU2HP48_9RHOB</name>
<evidence type="ECO:0000259" key="13">
    <source>
        <dbReference type="Pfam" id="PF00912"/>
    </source>
</evidence>
<proteinExistence type="inferred from homology"/>
<evidence type="ECO:0000313" key="15">
    <source>
        <dbReference type="EMBL" id="MDS9466517.1"/>
    </source>
</evidence>
<feature type="domain" description="Glycosyl transferase family 51" evidence="13">
    <location>
        <begin position="69"/>
        <end position="226"/>
    </location>
</feature>
<dbReference type="Gene3D" id="3.40.710.10">
    <property type="entry name" value="DD-peptidase/beta-lactamase superfamily"/>
    <property type="match status" value="1"/>
</dbReference>
<dbReference type="NCBIfam" id="TIGR02073">
    <property type="entry name" value="PBP_1c"/>
    <property type="match status" value="1"/>
</dbReference>
<dbReference type="InterPro" id="IPR011815">
    <property type="entry name" value="PBP_1c"/>
</dbReference>
<dbReference type="EMBL" id="JAVQLW010000001">
    <property type="protein sequence ID" value="MDS9466517.1"/>
    <property type="molecule type" value="Genomic_DNA"/>
</dbReference>
<protein>
    <recommendedName>
        <fullName evidence="10">peptidoglycan glycosyltransferase</fullName>
        <ecNumber evidence="10">2.4.99.28</ecNumber>
    </recommendedName>
</protein>
<sequence>MSSRRFASLLLAIVLVLGIGAGMRDRFDDWVAATDLPRLDVPVGVEVLARDGSLLRAFQVGDGRWRLEPGSVDPSFLDMLTLWEDRRFASHRGIDPAAILRAGWQAMRHGRIVSGGSTLTMQVARLLEDGPTGRWDGKLRQVRLALALERKLPKAAILDLYLRLAPYGANVEGIRAASLQWFGKEPRRLTPAQAALLVALPQSPETRRPDRFPGAARRARDRVLARAAKQGLISGAEAMAAMTEPVPTARRSFPALAPLLAARLIRENPGAGRIETTIDARLQRRAEALASRAVQGAGRRLSAAILLADHRSGEILAEVGAADWTDQGSAGFVDMTRAWRSPGSTLKPFAYALAFDAGLAHPETLIEDRPSTFGRWQPQNFDHQFRGTVSLRQALIWSLNIPVVKLAEAIGPNRLAQGLDRAGIALRLPAETAGLALVLGGAGVTLEGLATGYATIARGGRGVALSALPGRAHPLTDAVFSAVAAWQVSDILAGNPAPHGARQRQFAYKTGTSYGHRDALSVGFDGAHVGAVWLGRPDGTAVPGAFGGDLAAPVLFDLFDMISPVPLPPPPGETLTLPNSALPLPLRRFAASGQVSRVAAGPSAPDRLTLAFPPDGAIIDGRGPIIVKARGGRGPWTFLVNGRPATIASHRPESLISGPGPGFAHFTVIDADGNSATATVKAEQHELTLR</sequence>
<keyword evidence="6" id="KW-0328">Glycosyltransferase</keyword>
<dbReference type="Pfam" id="PF06832">
    <property type="entry name" value="BiPBP_C"/>
    <property type="match status" value="1"/>
</dbReference>
<keyword evidence="7" id="KW-0808">Transferase</keyword>
<keyword evidence="4" id="KW-0121">Carboxypeptidase</keyword>
<dbReference type="Proteomes" id="UP001269144">
    <property type="component" value="Unassembled WGS sequence"/>
</dbReference>
<comment type="caution">
    <text evidence="15">The sequence shown here is derived from an EMBL/GenBank/DDBJ whole genome shotgun (WGS) entry which is preliminary data.</text>
</comment>
<comment type="pathway">
    <text evidence="1">Cell wall biogenesis; peptidoglycan biosynthesis.</text>
</comment>
<evidence type="ECO:0000256" key="2">
    <source>
        <dbReference type="ARBA" id="ARBA00007090"/>
    </source>
</evidence>
<dbReference type="InterPro" id="IPR023346">
    <property type="entry name" value="Lysozyme-like_dom_sf"/>
</dbReference>
<dbReference type="InterPro" id="IPR036950">
    <property type="entry name" value="PBP_transglycosylase"/>
</dbReference>
<evidence type="ECO:0000256" key="3">
    <source>
        <dbReference type="ARBA" id="ARBA00007739"/>
    </source>
</evidence>
<dbReference type="Pfam" id="PF00912">
    <property type="entry name" value="Transgly"/>
    <property type="match status" value="1"/>
</dbReference>
<dbReference type="Gene3D" id="1.10.3810.10">
    <property type="entry name" value="Biosynthetic peptidoglycan transglycosylase-like"/>
    <property type="match status" value="1"/>
</dbReference>
<keyword evidence="16" id="KW-1185">Reference proteome</keyword>
<evidence type="ECO:0000256" key="10">
    <source>
        <dbReference type="ARBA" id="ARBA00044770"/>
    </source>
</evidence>
<accession>A0ABU2HP48</accession>
<dbReference type="Pfam" id="PF00905">
    <property type="entry name" value="Transpeptidase"/>
    <property type="match status" value="1"/>
</dbReference>
<dbReference type="RefSeq" id="WP_311158709.1">
    <property type="nucleotide sequence ID" value="NZ_JAVQLW010000001.1"/>
</dbReference>
<organism evidence="15 16">
    <name type="scientific">Paracoccus aurantius</name>
    <dbReference type="NCBI Taxonomy" id="3073814"/>
    <lineage>
        <taxon>Bacteria</taxon>
        <taxon>Pseudomonadati</taxon>
        <taxon>Pseudomonadota</taxon>
        <taxon>Alphaproteobacteria</taxon>
        <taxon>Rhodobacterales</taxon>
        <taxon>Paracoccaceae</taxon>
        <taxon>Paracoccus</taxon>
    </lineage>
</organism>
<dbReference type="SUPFAM" id="SSF53955">
    <property type="entry name" value="Lysozyme-like"/>
    <property type="match status" value="1"/>
</dbReference>
<feature type="domain" description="Penicillin-binding C-terminal" evidence="14">
    <location>
        <begin position="603"/>
        <end position="678"/>
    </location>
</feature>
<dbReference type="InterPro" id="IPR012338">
    <property type="entry name" value="Beta-lactam/transpept-like"/>
</dbReference>
<evidence type="ECO:0000259" key="14">
    <source>
        <dbReference type="Pfam" id="PF06832"/>
    </source>
</evidence>
<comment type="catalytic activity">
    <reaction evidence="11">
        <text>[GlcNAc-(1-&gt;4)-Mur2Ac(oyl-L-Ala-gamma-D-Glu-L-Lys-D-Ala-D-Ala)](n)-di-trans,octa-cis-undecaprenyl diphosphate + beta-D-GlcNAc-(1-&gt;4)-Mur2Ac(oyl-L-Ala-gamma-D-Glu-L-Lys-D-Ala-D-Ala)-di-trans,octa-cis-undecaprenyl diphosphate = [GlcNAc-(1-&gt;4)-Mur2Ac(oyl-L-Ala-gamma-D-Glu-L-Lys-D-Ala-D-Ala)](n+1)-di-trans,octa-cis-undecaprenyl diphosphate + di-trans,octa-cis-undecaprenyl diphosphate + H(+)</text>
        <dbReference type="Rhea" id="RHEA:23708"/>
        <dbReference type="Rhea" id="RHEA-COMP:9602"/>
        <dbReference type="Rhea" id="RHEA-COMP:9603"/>
        <dbReference type="ChEBI" id="CHEBI:15378"/>
        <dbReference type="ChEBI" id="CHEBI:58405"/>
        <dbReference type="ChEBI" id="CHEBI:60033"/>
        <dbReference type="ChEBI" id="CHEBI:78435"/>
        <dbReference type="EC" id="2.4.99.28"/>
    </reaction>
</comment>
<gene>
    <name evidence="15" type="primary">pbpC</name>
    <name evidence="15" type="ORF">RGQ15_02860</name>
</gene>